<dbReference type="InterPro" id="IPR012317">
    <property type="entry name" value="Poly(ADP-ribose)pol_cat_dom"/>
</dbReference>
<dbReference type="GO" id="GO:0016779">
    <property type="term" value="F:nucleotidyltransferase activity"/>
    <property type="evidence" value="ECO:0007669"/>
    <property type="project" value="UniProtKB-KW"/>
</dbReference>
<dbReference type="EMBL" id="GIBP01005982">
    <property type="protein sequence ID" value="NDV34951.1"/>
    <property type="molecule type" value="Transcribed_RNA"/>
</dbReference>
<dbReference type="InterPro" id="IPR051838">
    <property type="entry name" value="ARTD_PARP"/>
</dbReference>
<dbReference type="SUPFAM" id="SSF56399">
    <property type="entry name" value="ADP-ribosylation"/>
    <property type="match status" value="1"/>
</dbReference>
<dbReference type="GO" id="GO:0003950">
    <property type="term" value="F:NAD+ poly-ADP-ribosyltransferase activity"/>
    <property type="evidence" value="ECO:0007669"/>
    <property type="project" value="UniProtKB-UniRule"/>
</dbReference>
<keyword evidence="2 5" id="KW-0808">Transferase</keyword>
<evidence type="ECO:0000256" key="2">
    <source>
        <dbReference type="ARBA" id="ARBA00022679"/>
    </source>
</evidence>
<accession>A0A6B2LDR6</accession>
<dbReference type="EC" id="2.4.2.-" evidence="5"/>
<organism evidence="7">
    <name type="scientific">Arcella intermedia</name>
    <dbReference type="NCBI Taxonomy" id="1963864"/>
    <lineage>
        <taxon>Eukaryota</taxon>
        <taxon>Amoebozoa</taxon>
        <taxon>Tubulinea</taxon>
        <taxon>Elardia</taxon>
        <taxon>Arcellinida</taxon>
        <taxon>Sphaerothecina</taxon>
        <taxon>Arcellidae</taxon>
        <taxon>Arcella</taxon>
    </lineage>
</organism>
<evidence type="ECO:0000313" key="7">
    <source>
        <dbReference type="EMBL" id="NDV34951.1"/>
    </source>
</evidence>
<dbReference type="PANTHER" id="PTHR21328">
    <property type="entry name" value="POLY ADP-RIBOSE POLYMERASE FAMILY, MEMBER PARP"/>
    <property type="match status" value="1"/>
</dbReference>
<reference evidence="7" key="1">
    <citation type="journal article" date="2020" name="J. Eukaryot. Microbiol.">
        <title>De novo Sequencing, Assembly and Annotation of the Transcriptome for the Free-Living Testate Amoeba Arcella intermedia.</title>
        <authorList>
            <person name="Ribeiro G.M."/>
            <person name="Porfirio-Sousa A.L."/>
            <person name="Maurer-Alcala X.X."/>
            <person name="Katz L.A."/>
            <person name="Lahr D.J.G."/>
        </authorList>
    </citation>
    <scope>NUCLEOTIDE SEQUENCE</scope>
</reference>
<dbReference type="PROSITE" id="PS51059">
    <property type="entry name" value="PARP_CATALYTIC"/>
    <property type="match status" value="1"/>
</dbReference>
<keyword evidence="1 5" id="KW-0328">Glycosyltransferase</keyword>
<name>A0A6B2LDR6_9EUKA</name>
<evidence type="ECO:0000256" key="3">
    <source>
        <dbReference type="ARBA" id="ARBA00022695"/>
    </source>
</evidence>
<keyword evidence="3" id="KW-0548">Nucleotidyltransferase</keyword>
<keyword evidence="4 5" id="KW-0520">NAD</keyword>
<protein>
    <recommendedName>
        <fullName evidence="5">Poly [ADP-ribose] polymerase</fullName>
        <shortName evidence="5">PARP</shortName>
        <ecNumber evidence="5">2.4.2.-</ecNumber>
    </recommendedName>
</protein>
<dbReference type="Gene3D" id="3.90.228.10">
    <property type="match status" value="1"/>
</dbReference>
<evidence type="ECO:0000256" key="1">
    <source>
        <dbReference type="ARBA" id="ARBA00022676"/>
    </source>
</evidence>
<evidence type="ECO:0000259" key="6">
    <source>
        <dbReference type="PROSITE" id="PS51059"/>
    </source>
</evidence>
<dbReference type="Pfam" id="PF00644">
    <property type="entry name" value="PARP"/>
    <property type="match status" value="1"/>
</dbReference>
<evidence type="ECO:0000256" key="4">
    <source>
        <dbReference type="ARBA" id="ARBA00023027"/>
    </source>
</evidence>
<proteinExistence type="predicted"/>
<feature type="domain" description="PARP catalytic" evidence="6">
    <location>
        <begin position="48"/>
        <end position="274"/>
    </location>
</feature>
<sequence>MICMTVSSAIENRHFLPFPSIDDGKGKPSFDSKKPEEIRDLLNKCPGVVTLQEWVKTGTLLEKCKELSPLLYPLLRWIVATNRAHVKGVESKLPMNTDYQFILKSSSPEKEEKFQKAKIEHGSFFAWHGSPLGNWHSILRVGLKNYSDTVHQRNGRVYGPGIYMAADSGTSIGYAAGYSTWENSQFGKSLKCVALCEVIDFGSESECLGQVHRPKCKHCTSAPYFRIEMEEYVITRFLFIFSGNASFNKNASELKNNIEQMKEFQPQKKDKEKK</sequence>
<dbReference type="AlphaFoldDB" id="A0A6B2LDR6"/>
<evidence type="ECO:0000256" key="5">
    <source>
        <dbReference type="RuleBase" id="RU362114"/>
    </source>
</evidence>